<name>A0A371JPL4_9FLAO</name>
<dbReference type="CDD" id="cd00093">
    <property type="entry name" value="HTH_XRE"/>
    <property type="match status" value="1"/>
</dbReference>
<dbReference type="RefSeq" id="WP_116184011.1">
    <property type="nucleotide sequence ID" value="NZ_QTJX01000002.1"/>
</dbReference>
<keyword evidence="4" id="KW-1185">Reference proteome</keyword>
<comment type="caution">
    <text evidence="3">The sequence shown here is derived from an EMBL/GenBank/DDBJ whole genome shotgun (WGS) entry which is preliminary data.</text>
</comment>
<keyword evidence="1" id="KW-0238">DNA-binding</keyword>
<dbReference type="GO" id="GO:0003700">
    <property type="term" value="F:DNA-binding transcription factor activity"/>
    <property type="evidence" value="ECO:0007669"/>
    <property type="project" value="TreeGrafter"/>
</dbReference>
<dbReference type="InterPro" id="IPR050807">
    <property type="entry name" value="TransReg_Diox_bact_type"/>
</dbReference>
<dbReference type="Proteomes" id="UP000261828">
    <property type="component" value="Unassembled WGS sequence"/>
</dbReference>
<dbReference type="OrthoDB" id="680346at2"/>
<dbReference type="InterPro" id="IPR010982">
    <property type="entry name" value="Lambda_DNA-bd_dom_sf"/>
</dbReference>
<evidence type="ECO:0000313" key="4">
    <source>
        <dbReference type="Proteomes" id="UP000261828"/>
    </source>
</evidence>
<evidence type="ECO:0000256" key="1">
    <source>
        <dbReference type="ARBA" id="ARBA00023125"/>
    </source>
</evidence>
<dbReference type="PROSITE" id="PS50943">
    <property type="entry name" value="HTH_CROC1"/>
    <property type="match status" value="1"/>
</dbReference>
<reference evidence="3 4" key="1">
    <citation type="submission" date="2018-08" db="EMBL/GenBank/DDBJ databases">
        <title>Muricauda nanhaiensis sp. nov., isolated from seawater of the South China Sea.</title>
        <authorList>
            <person name="Dang Y."/>
        </authorList>
    </citation>
    <scope>NUCLEOTIDE SEQUENCE [LARGE SCALE GENOMIC DNA]</scope>
    <source>
        <strain evidence="3 4">SM1704</strain>
    </source>
</reference>
<gene>
    <name evidence="3" type="ORF">DX873_08395</name>
</gene>
<dbReference type="GO" id="GO:0005829">
    <property type="term" value="C:cytosol"/>
    <property type="evidence" value="ECO:0007669"/>
    <property type="project" value="TreeGrafter"/>
</dbReference>
<dbReference type="PANTHER" id="PTHR46797">
    <property type="entry name" value="HTH-TYPE TRANSCRIPTIONAL REGULATOR"/>
    <property type="match status" value="1"/>
</dbReference>
<dbReference type="GO" id="GO:0003677">
    <property type="term" value="F:DNA binding"/>
    <property type="evidence" value="ECO:0007669"/>
    <property type="project" value="UniProtKB-KW"/>
</dbReference>
<dbReference type="PANTHER" id="PTHR46797:SF1">
    <property type="entry name" value="METHYLPHOSPHONATE SYNTHASE"/>
    <property type="match status" value="1"/>
</dbReference>
<accession>A0A371JPL4</accession>
<dbReference type="SMART" id="SM00530">
    <property type="entry name" value="HTH_XRE"/>
    <property type="match status" value="1"/>
</dbReference>
<dbReference type="InterPro" id="IPR001387">
    <property type="entry name" value="Cro/C1-type_HTH"/>
</dbReference>
<evidence type="ECO:0000259" key="2">
    <source>
        <dbReference type="PROSITE" id="PS50943"/>
    </source>
</evidence>
<feature type="domain" description="HTH cro/C1-type" evidence="2">
    <location>
        <begin position="20"/>
        <end position="74"/>
    </location>
</feature>
<dbReference type="Gene3D" id="1.10.260.40">
    <property type="entry name" value="lambda repressor-like DNA-binding domains"/>
    <property type="match status" value="1"/>
</dbReference>
<dbReference type="AlphaFoldDB" id="A0A371JPL4"/>
<protein>
    <submittedName>
        <fullName evidence="3">XRE family transcriptional regulator</fullName>
    </submittedName>
</protein>
<dbReference type="Pfam" id="PF01381">
    <property type="entry name" value="HTH_3"/>
    <property type="match status" value="1"/>
</dbReference>
<dbReference type="EMBL" id="QTJX01000002">
    <property type="protein sequence ID" value="RDY59396.1"/>
    <property type="molecule type" value="Genomic_DNA"/>
</dbReference>
<proteinExistence type="predicted"/>
<evidence type="ECO:0000313" key="3">
    <source>
        <dbReference type="EMBL" id="RDY59396.1"/>
    </source>
</evidence>
<sequence length="79" mass="9221">MRNKLSREEKLFIRDFGMNLRALREERNLSQTKLEAIAGLSKNQVWRIENGEVNTTISNLVLLAKALNLDVSELFEFRK</sequence>
<organism evidence="3 4">
    <name type="scientific">Flagellimonas nanhaiensis</name>
    <dbReference type="NCBI Taxonomy" id="2292706"/>
    <lineage>
        <taxon>Bacteria</taxon>
        <taxon>Pseudomonadati</taxon>
        <taxon>Bacteroidota</taxon>
        <taxon>Flavobacteriia</taxon>
        <taxon>Flavobacteriales</taxon>
        <taxon>Flavobacteriaceae</taxon>
        <taxon>Flagellimonas</taxon>
    </lineage>
</organism>
<dbReference type="SUPFAM" id="SSF47413">
    <property type="entry name" value="lambda repressor-like DNA-binding domains"/>
    <property type="match status" value="1"/>
</dbReference>